<dbReference type="GO" id="GO:0003678">
    <property type="term" value="F:DNA helicase activity"/>
    <property type="evidence" value="ECO:0007669"/>
    <property type="project" value="UniProtKB-EC"/>
</dbReference>
<keyword evidence="1 5" id="KW-0547">Nucleotide-binding</keyword>
<dbReference type="InterPro" id="IPR027417">
    <property type="entry name" value="P-loop_NTPase"/>
</dbReference>
<dbReference type="PROSITE" id="PS51198">
    <property type="entry name" value="UVRD_HELICASE_ATP_BIND"/>
    <property type="match status" value="1"/>
</dbReference>
<dbReference type="Gene3D" id="3.40.50.300">
    <property type="entry name" value="P-loop containing nucleotide triphosphate hydrolases"/>
    <property type="match status" value="2"/>
</dbReference>
<dbReference type="PANTHER" id="PTHR11070">
    <property type="entry name" value="UVRD / RECB / PCRA DNA HELICASE FAMILY MEMBER"/>
    <property type="match status" value="1"/>
</dbReference>
<dbReference type="EC" id="3.6.4.12" evidence="7"/>
<dbReference type="RefSeq" id="WP_310499674.1">
    <property type="nucleotide sequence ID" value="NZ_JAVDSB010000005.1"/>
</dbReference>
<feature type="binding site" evidence="5">
    <location>
        <begin position="233"/>
        <end position="240"/>
    </location>
    <ligand>
        <name>ATP</name>
        <dbReference type="ChEBI" id="CHEBI:30616"/>
    </ligand>
</feature>
<reference evidence="7 8" key="1">
    <citation type="submission" date="2023-07" db="EMBL/GenBank/DDBJ databases">
        <title>Sorghum-associated microbial communities from plants grown in Nebraska, USA.</title>
        <authorList>
            <person name="Schachtman D."/>
        </authorList>
    </citation>
    <scope>NUCLEOTIDE SEQUENCE [LARGE SCALE GENOMIC DNA]</scope>
    <source>
        <strain evidence="7 8">CC258</strain>
    </source>
</reference>
<evidence type="ECO:0000256" key="5">
    <source>
        <dbReference type="PROSITE-ProRule" id="PRU00560"/>
    </source>
</evidence>
<keyword evidence="4 5" id="KW-0067">ATP-binding</keyword>
<evidence type="ECO:0000256" key="4">
    <source>
        <dbReference type="ARBA" id="ARBA00022840"/>
    </source>
</evidence>
<accession>A0ABU1NXW1</accession>
<protein>
    <submittedName>
        <fullName evidence="7">DNA helicase-2/ATP-dependent DNA helicase PcrA</fullName>
        <ecNumber evidence="7">3.6.4.12</ecNumber>
    </submittedName>
</protein>
<evidence type="ECO:0000313" key="8">
    <source>
        <dbReference type="Proteomes" id="UP001267290"/>
    </source>
</evidence>
<dbReference type="Pfam" id="PF00580">
    <property type="entry name" value="UvrD-helicase"/>
    <property type="match status" value="1"/>
</dbReference>
<comment type="caution">
    <text evidence="7">The sequence shown here is derived from an EMBL/GenBank/DDBJ whole genome shotgun (WGS) entry which is preliminary data.</text>
</comment>
<dbReference type="GO" id="GO:0016787">
    <property type="term" value="F:hydrolase activity"/>
    <property type="evidence" value="ECO:0007669"/>
    <property type="project" value="UniProtKB-KW"/>
</dbReference>
<dbReference type="InterPro" id="IPR000212">
    <property type="entry name" value="DNA_helicase_UvrD/REP"/>
</dbReference>
<dbReference type="SUPFAM" id="SSF52540">
    <property type="entry name" value="P-loop containing nucleoside triphosphate hydrolases"/>
    <property type="match status" value="1"/>
</dbReference>
<keyword evidence="8" id="KW-1185">Reference proteome</keyword>
<evidence type="ECO:0000256" key="3">
    <source>
        <dbReference type="ARBA" id="ARBA00022806"/>
    </source>
</evidence>
<evidence type="ECO:0000256" key="1">
    <source>
        <dbReference type="ARBA" id="ARBA00022741"/>
    </source>
</evidence>
<feature type="domain" description="UvrD-like helicase ATP-binding" evidence="6">
    <location>
        <begin position="212"/>
        <end position="618"/>
    </location>
</feature>
<organism evidence="7 8">
    <name type="scientific">Paenibacillus qinlingensis</name>
    <dbReference type="NCBI Taxonomy" id="1837343"/>
    <lineage>
        <taxon>Bacteria</taxon>
        <taxon>Bacillati</taxon>
        <taxon>Bacillota</taxon>
        <taxon>Bacilli</taxon>
        <taxon>Bacillales</taxon>
        <taxon>Paenibacillaceae</taxon>
        <taxon>Paenibacillus</taxon>
    </lineage>
</organism>
<dbReference type="EMBL" id="JAVDSB010000005">
    <property type="protein sequence ID" value="MDR6552119.1"/>
    <property type="molecule type" value="Genomic_DNA"/>
</dbReference>
<evidence type="ECO:0000259" key="6">
    <source>
        <dbReference type="PROSITE" id="PS51198"/>
    </source>
</evidence>
<dbReference type="PANTHER" id="PTHR11070:SF17">
    <property type="entry name" value="DNA HELICASE IV"/>
    <property type="match status" value="1"/>
</dbReference>
<evidence type="ECO:0000256" key="2">
    <source>
        <dbReference type="ARBA" id="ARBA00022801"/>
    </source>
</evidence>
<evidence type="ECO:0000313" key="7">
    <source>
        <dbReference type="EMBL" id="MDR6552119.1"/>
    </source>
</evidence>
<dbReference type="InterPro" id="IPR048228">
    <property type="entry name" value="HelD_bacillota"/>
</dbReference>
<dbReference type="InterPro" id="IPR014016">
    <property type="entry name" value="UvrD-like_ATP-bd"/>
</dbReference>
<dbReference type="Proteomes" id="UP001267290">
    <property type="component" value="Unassembled WGS sequence"/>
</dbReference>
<dbReference type="NCBIfam" id="NF041464">
    <property type="entry name" value="HelD_BACSU"/>
    <property type="match status" value="1"/>
</dbReference>
<gene>
    <name evidence="7" type="ORF">J2736_003321</name>
</gene>
<proteinExistence type="predicted"/>
<sequence length="774" mass="87741">MAIGNEEREREAQRVAAVRTNIQRRIVELRQTVDDRRSEATAIGRSFWDDISVNADNDDDLIETAASMAQQEHVLQGQERSYRLAQDALRKLERVVDAPYFSRIDFQEKGEQEREKIYIGLTSFIDSKTDEILIYDWRAPIASLFYDYPPGPATYRTPEMDVSGELWLKRQYIIKAGELQDVFDTGISIGDEMLQKMLSRSADEKMSSIVTTIQREQNQIIRDDQHKVLVVQGAAGSGKTSVALQRIAYLLYKYRTTLSADNMILFSPNSLFSDYVSRVLPELGEATMQQTTFQDYLTHKLTDTGLKLEDPYDQLEYILTGNGQDHLYAARLQSITYKASEAFLRVIEAYGEKLKLNGIRFVDLAVGKKVLITGAELSERFYSKSSILAIGERMEQLSEWILEQLDVFQADVQKRFYRKLVREPKYMGSEPEMKKMSRVKAHKAITPLREKAQKLAYVDVLGMYKELFTDTSLQQELVKLAGEPLPEAWATISNFTVEALEQGHLRYEDATPLVYLKGLVEGQLRVGTIRYCLVDEAQDYSPFHYAYLKKLFPRARFTLLGDWNQGIFTHANANVSELVSAGAGSSATQQEQSYSSISELMGEDETKTIRLVKSYRSTREITEFACQVLPGGEPVEPFSRSGEEPRLLRAASEQELIRLVAEAAVTRRDGGASSVAIICKTERETEYAHGRLKPLLPDLARISKDTLHYEAGVMILPAYLAKGLEFDAVILYNAGASVYAEAKERKLFYTACTRPLHYLDVCYLGELTPFLPGK</sequence>
<name>A0ABU1NXW1_9BACL</name>
<keyword evidence="3 5" id="KW-0347">Helicase</keyword>
<keyword evidence="2 5" id="KW-0378">Hydrolase</keyword>